<dbReference type="EnsemblPlants" id="OB12G19790.1">
    <property type="protein sequence ID" value="OB12G19790.1"/>
    <property type="gene ID" value="OB12G19790"/>
</dbReference>
<accession>J3NDC1</accession>
<organism evidence="1">
    <name type="scientific">Oryza brachyantha</name>
    <name type="common">malo sina</name>
    <dbReference type="NCBI Taxonomy" id="4533"/>
    <lineage>
        <taxon>Eukaryota</taxon>
        <taxon>Viridiplantae</taxon>
        <taxon>Streptophyta</taxon>
        <taxon>Embryophyta</taxon>
        <taxon>Tracheophyta</taxon>
        <taxon>Spermatophyta</taxon>
        <taxon>Magnoliopsida</taxon>
        <taxon>Liliopsida</taxon>
        <taxon>Poales</taxon>
        <taxon>Poaceae</taxon>
        <taxon>BOP clade</taxon>
        <taxon>Oryzoideae</taxon>
        <taxon>Oryzeae</taxon>
        <taxon>Oryzinae</taxon>
        <taxon>Oryza</taxon>
    </lineage>
</organism>
<dbReference type="AlphaFoldDB" id="J3NDC1"/>
<sequence length="328" mass="37147">MGEGGRHTRGARPTGGRGVADWRVGLAGQRDRIVEEGEARRRRPVGEGRRCTVAAGDGVVATTGVRRAVTVWQRMAAVATRWPDSEGGWWRQLGRVTPLARRGQRRSGVGDGDERTTRFRLRTETLGVTNLTPLNRISTLRFGGADEERCDRKVHIISYFKGEIPSTIVLITLLSGLSSFDPFSDDPDFLFCLTQNFSLKKLAFSRLILEKWCTTLPTIQSFTWCHLQTGLVIVVVRELRMRQIIIPYSTKIKSARSKHVFKNLIHPFCLTIYLRKEENKTRPSNLQLQLAKTAPHHRHSRRRTEPYFNLRNNLLLTPALALALVGEN</sequence>
<dbReference type="Gramene" id="OB12G19790.1">
    <property type="protein sequence ID" value="OB12G19790.1"/>
    <property type="gene ID" value="OB12G19790"/>
</dbReference>
<reference evidence="1" key="1">
    <citation type="journal article" date="2013" name="Nat. Commun.">
        <title>Whole-genome sequencing of Oryza brachyantha reveals mechanisms underlying Oryza genome evolution.</title>
        <authorList>
            <person name="Chen J."/>
            <person name="Huang Q."/>
            <person name="Gao D."/>
            <person name="Wang J."/>
            <person name="Lang Y."/>
            <person name="Liu T."/>
            <person name="Li B."/>
            <person name="Bai Z."/>
            <person name="Luis Goicoechea J."/>
            <person name="Liang C."/>
            <person name="Chen C."/>
            <person name="Zhang W."/>
            <person name="Sun S."/>
            <person name="Liao Y."/>
            <person name="Zhang X."/>
            <person name="Yang L."/>
            <person name="Song C."/>
            <person name="Wang M."/>
            <person name="Shi J."/>
            <person name="Liu G."/>
            <person name="Liu J."/>
            <person name="Zhou H."/>
            <person name="Zhou W."/>
            <person name="Yu Q."/>
            <person name="An N."/>
            <person name="Chen Y."/>
            <person name="Cai Q."/>
            <person name="Wang B."/>
            <person name="Liu B."/>
            <person name="Min J."/>
            <person name="Huang Y."/>
            <person name="Wu H."/>
            <person name="Li Z."/>
            <person name="Zhang Y."/>
            <person name="Yin Y."/>
            <person name="Song W."/>
            <person name="Jiang J."/>
            <person name="Jackson S.A."/>
            <person name="Wing R.A."/>
            <person name="Wang J."/>
            <person name="Chen M."/>
        </authorList>
    </citation>
    <scope>NUCLEOTIDE SEQUENCE [LARGE SCALE GENOMIC DNA]</scope>
    <source>
        <strain evidence="1">cv. IRGC 101232</strain>
    </source>
</reference>
<evidence type="ECO:0000313" key="1">
    <source>
        <dbReference type="EnsemblPlants" id="OB12G19790.1"/>
    </source>
</evidence>
<keyword evidence="2" id="KW-1185">Reference proteome</keyword>
<evidence type="ECO:0000313" key="2">
    <source>
        <dbReference type="Proteomes" id="UP000006038"/>
    </source>
</evidence>
<name>J3NDC1_ORYBR</name>
<dbReference type="HOGENOM" id="CLU_848303_0_0_1"/>
<proteinExistence type="predicted"/>
<reference evidence="1" key="2">
    <citation type="submission" date="2013-04" db="UniProtKB">
        <authorList>
            <consortium name="EnsemblPlants"/>
        </authorList>
    </citation>
    <scope>IDENTIFICATION</scope>
</reference>
<dbReference type="Proteomes" id="UP000006038">
    <property type="component" value="Chromosome 12"/>
</dbReference>
<protein>
    <submittedName>
        <fullName evidence="1">Uncharacterized protein</fullName>
    </submittedName>
</protein>